<dbReference type="InterPro" id="IPR001567">
    <property type="entry name" value="Pept_M3A_M3B_dom"/>
</dbReference>
<dbReference type="OrthoDB" id="534666at2759"/>
<evidence type="ECO:0000256" key="6">
    <source>
        <dbReference type="ARBA" id="ARBA00023049"/>
    </source>
</evidence>
<dbReference type="GO" id="GO:0006518">
    <property type="term" value="P:peptide metabolic process"/>
    <property type="evidence" value="ECO:0007669"/>
    <property type="project" value="TreeGrafter"/>
</dbReference>
<evidence type="ECO:0000256" key="1">
    <source>
        <dbReference type="ARBA" id="ARBA00006040"/>
    </source>
</evidence>
<dbReference type="Gene3D" id="1.20.1050.40">
    <property type="entry name" value="Endopeptidase. Chain P, domain 1"/>
    <property type="match status" value="1"/>
</dbReference>
<dbReference type="Pfam" id="PF01432">
    <property type="entry name" value="Peptidase_M3"/>
    <property type="match status" value="1"/>
</dbReference>
<dbReference type="EMBL" id="KB456261">
    <property type="protein sequence ID" value="EMF16047.1"/>
    <property type="molecule type" value="Genomic_DNA"/>
</dbReference>
<sequence>MVLLTVLLASLTDAASLVLRQSDTLSSGAKRPPQAPRIFNDTAESLQEIVAGVQSREDSVVQDIITNVKPEDATFENTVVPYMQHEDQDTLFLSNVGLYTYVSQKPELRDAADNVTGQIGDITQATYLNEDLFERVNATYYKQVNDTNLSLESRNLLGSFWGQFAGTGLAVEKGEKRDRYQNASNELEDLQDAFAQALVDDKTVLWFTKDELNGTRDDTLSTLEKGTGENEGKLKVDFQIDSDLLAISTHCTNETTRKALTIASANRAPDNPERLKKAAGLRDELARLLGDANFAASVIASNLAQTPEAVHKLLDDVQAKVTPYWLKKLDHLKELKKNDTGNADHFFLWDSNFYQTMSTEQEYQVDKDKIKQYFPALSTIKALLDLYAGLFHLHFVKIEGKDRDDLSPTGKGEDITWQEDVEIYAVWNDDSYSTQTKRDEGEFVGYLYLDLYQREGKAPDEYSLSMEPGFVTKDGSRHYPLAVLVTNIKESATDTPSLFDRGDVEAILHELGHCMHQLTSRVTYGRLHGPSSTPPDFYEMPSQMMENWAYERAVLKQLSKHWSYLSDESKAAWQKQQNDTNAVQPPEQLPDDLIDEILKARNAYTSYAELLQVFFADYDLKLHELPTHEDAANLDPTEIYNKLFLDIIKIEGPEALGEGFHWGHKESTFHHIMSSYQGAYYAYHWSRIYGKDLFYTAFKADPFSAEAGGKFRKLILEPGGSGDLMQMITDFLGREPNNDAYYEDLELDKPM</sequence>
<evidence type="ECO:0000259" key="10">
    <source>
        <dbReference type="Pfam" id="PF01432"/>
    </source>
</evidence>
<dbReference type="GO" id="GO:0006508">
    <property type="term" value="P:proteolysis"/>
    <property type="evidence" value="ECO:0007669"/>
    <property type="project" value="UniProtKB-KW"/>
</dbReference>
<accession>M3B880</accession>
<evidence type="ECO:0000256" key="2">
    <source>
        <dbReference type="ARBA" id="ARBA00022670"/>
    </source>
</evidence>
<dbReference type="HOGENOM" id="CLU_001805_1_1_1"/>
<name>M3B880_SPHMS</name>
<keyword evidence="6 7" id="KW-0482">Metalloprotease</keyword>
<keyword evidence="2 7" id="KW-0645">Protease</keyword>
<dbReference type="GO" id="GO:0004222">
    <property type="term" value="F:metalloendopeptidase activity"/>
    <property type="evidence" value="ECO:0007669"/>
    <property type="project" value="InterPro"/>
</dbReference>
<dbReference type="PANTHER" id="PTHR11804:SF84">
    <property type="entry name" value="SACCHAROLYSIN"/>
    <property type="match status" value="1"/>
</dbReference>
<dbReference type="InterPro" id="IPR024079">
    <property type="entry name" value="MetalloPept_cat_dom_sf"/>
</dbReference>
<dbReference type="eggNOG" id="KOG2089">
    <property type="taxonomic scope" value="Eukaryota"/>
</dbReference>
<gene>
    <name evidence="11" type="ORF">SEPMUDRAFT_124163</name>
</gene>
<evidence type="ECO:0000313" key="12">
    <source>
        <dbReference type="Proteomes" id="UP000016931"/>
    </source>
</evidence>
<dbReference type="GO" id="GO:0046872">
    <property type="term" value="F:metal ion binding"/>
    <property type="evidence" value="ECO:0007669"/>
    <property type="project" value="UniProtKB-UniRule"/>
</dbReference>
<evidence type="ECO:0000256" key="3">
    <source>
        <dbReference type="ARBA" id="ARBA00022723"/>
    </source>
</evidence>
<feature type="chain" id="PRO_5004032122" evidence="9">
    <location>
        <begin position="17"/>
        <end position="751"/>
    </location>
</feature>
<dbReference type="SUPFAM" id="SSF55486">
    <property type="entry name" value="Metalloproteases ('zincins'), catalytic domain"/>
    <property type="match status" value="1"/>
</dbReference>
<dbReference type="PANTHER" id="PTHR11804">
    <property type="entry name" value="PROTEASE M3 THIMET OLIGOPEPTIDASE-RELATED"/>
    <property type="match status" value="1"/>
</dbReference>
<dbReference type="CDD" id="cd06455">
    <property type="entry name" value="M3A_TOP"/>
    <property type="match status" value="1"/>
</dbReference>
<dbReference type="InterPro" id="IPR024077">
    <property type="entry name" value="Neurolysin/TOP_dom2"/>
</dbReference>
<keyword evidence="8" id="KW-0175">Coiled coil</keyword>
<feature type="domain" description="Peptidase M3A/M3B catalytic" evidence="10">
    <location>
        <begin position="249"/>
        <end position="746"/>
    </location>
</feature>
<dbReference type="Gene3D" id="1.10.1370.10">
    <property type="entry name" value="Neurolysin, domain 3"/>
    <property type="match status" value="1"/>
</dbReference>
<dbReference type="GeneID" id="27899027"/>
<protein>
    <submittedName>
        <fullName evidence="11">Zinc metallo proteinase</fullName>
    </submittedName>
</protein>
<dbReference type="Gene3D" id="3.40.390.10">
    <property type="entry name" value="Collagenase (Catalytic Domain)"/>
    <property type="match status" value="1"/>
</dbReference>
<dbReference type="RefSeq" id="XP_016764168.1">
    <property type="nucleotide sequence ID" value="XM_016901890.1"/>
</dbReference>
<dbReference type="Proteomes" id="UP000016931">
    <property type="component" value="Unassembled WGS sequence"/>
</dbReference>
<dbReference type="GO" id="GO:0005758">
    <property type="term" value="C:mitochondrial intermembrane space"/>
    <property type="evidence" value="ECO:0007669"/>
    <property type="project" value="TreeGrafter"/>
</dbReference>
<comment type="cofactor">
    <cofactor evidence="7">
        <name>Zn(2+)</name>
        <dbReference type="ChEBI" id="CHEBI:29105"/>
    </cofactor>
    <text evidence="7">Binds 1 zinc ion.</text>
</comment>
<keyword evidence="5 7" id="KW-0862">Zinc</keyword>
<evidence type="ECO:0000256" key="5">
    <source>
        <dbReference type="ARBA" id="ARBA00022833"/>
    </source>
</evidence>
<evidence type="ECO:0000256" key="8">
    <source>
        <dbReference type="SAM" id="Coils"/>
    </source>
</evidence>
<evidence type="ECO:0000256" key="9">
    <source>
        <dbReference type="SAM" id="SignalP"/>
    </source>
</evidence>
<keyword evidence="4 7" id="KW-0378">Hydrolase</keyword>
<keyword evidence="3 7" id="KW-0479">Metal-binding</keyword>
<evidence type="ECO:0000256" key="4">
    <source>
        <dbReference type="ARBA" id="ARBA00022801"/>
    </source>
</evidence>
<evidence type="ECO:0000313" key="11">
    <source>
        <dbReference type="EMBL" id="EMF16047.1"/>
    </source>
</evidence>
<feature type="coiled-coil region" evidence="8">
    <location>
        <begin position="173"/>
        <end position="200"/>
    </location>
</feature>
<dbReference type="InterPro" id="IPR045090">
    <property type="entry name" value="Pept_M3A_M3B"/>
</dbReference>
<proteinExistence type="inferred from homology"/>
<keyword evidence="9" id="KW-0732">Signal</keyword>
<dbReference type="InterPro" id="IPR024080">
    <property type="entry name" value="Neurolysin/TOP_N"/>
</dbReference>
<reference evidence="11 12" key="1">
    <citation type="journal article" date="2012" name="PLoS Pathog.">
        <title>Diverse lifestyles and strategies of plant pathogenesis encoded in the genomes of eighteen Dothideomycetes fungi.</title>
        <authorList>
            <person name="Ohm R.A."/>
            <person name="Feau N."/>
            <person name="Henrissat B."/>
            <person name="Schoch C.L."/>
            <person name="Horwitz B.A."/>
            <person name="Barry K.W."/>
            <person name="Condon B.J."/>
            <person name="Copeland A.C."/>
            <person name="Dhillon B."/>
            <person name="Glaser F."/>
            <person name="Hesse C.N."/>
            <person name="Kosti I."/>
            <person name="LaButti K."/>
            <person name="Lindquist E.A."/>
            <person name="Lucas S."/>
            <person name="Salamov A.A."/>
            <person name="Bradshaw R.E."/>
            <person name="Ciuffetti L."/>
            <person name="Hamelin R.C."/>
            <person name="Kema G.H.J."/>
            <person name="Lawrence C."/>
            <person name="Scott J.A."/>
            <person name="Spatafora J.W."/>
            <person name="Turgeon B.G."/>
            <person name="de Wit P.J.G.M."/>
            <person name="Zhong S."/>
            <person name="Goodwin S.B."/>
            <person name="Grigoriev I.V."/>
        </authorList>
    </citation>
    <scope>NUCLEOTIDE SEQUENCE [LARGE SCALE GENOMIC DNA]</scope>
    <source>
        <strain evidence="11 12">SO2202</strain>
    </source>
</reference>
<evidence type="ECO:0000256" key="7">
    <source>
        <dbReference type="RuleBase" id="RU003435"/>
    </source>
</evidence>
<feature type="signal peptide" evidence="9">
    <location>
        <begin position="1"/>
        <end position="16"/>
    </location>
</feature>
<organism evidence="11 12">
    <name type="scientific">Sphaerulina musiva (strain SO2202)</name>
    <name type="common">Poplar stem canker fungus</name>
    <name type="synonym">Septoria musiva</name>
    <dbReference type="NCBI Taxonomy" id="692275"/>
    <lineage>
        <taxon>Eukaryota</taxon>
        <taxon>Fungi</taxon>
        <taxon>Dikarya</taxon>
        <taxon>Ascomycota</taxon>
        <taxon>Pezizomycotina</taxon>
        <taxon>Dothideomycetes</taxon>
        <taxon>Dothideomycetidae</taxon>
        <taxon>Mycosphaerellales</taxon>
        <taxon>Mycosphaerellaceae</taxon>
        <taxon>Sphaerulina</taxon>
    </lineage>
</organism>
<comment type="similarity">
    <text evidence="1 7">Belongs to the peptidase M3 family.</text>
</comment>
<dbReference type="AlphaFoldDB" id="M3B880"/>
<keyword evidence="12" id="KW-1185">Reference proteome</keyword>